<dbReference type="RefSeq" id="WP_068823426.1">
    <property type="nucleotide sequence ID" value="NZ_LWHJ01000030.1"/>
</dbReference>
<evidence type="ECO:0000313" key="3">
    <source>
        <dbReference type="Proteomes" id="UP000078459"/>
    </source>
</evidence>
<evidence type="ECO:0000256" key="1">
    <source>
        <dbReference type="SAM" id="SignalP"/>
    </source>
</evidence>
<feature type="chain" id="PRO_5008100352" evidence="1">
    <location>
        <begin position="21"/>
        <end position="221"/>
    </location>
</feature>
<keyword evidence="3" id="KW-1185">Reference proteome</keyword>
<dbReference type="AlphaFoldDB" id="A0A179DCL0"/>
<reference evidence="2 3" key="2">
    <citation type="submission" date="2016-06" db="EMBL/GenBank/DDBJ databases">
        <title>Pedobacter psychrophilus sp. nov., isolated from Antarctic fragmentary rock.</title>
        <authorList>
            <person name="Svec P."/>
        </authorList>
    </citation>
    <scope>NUCLEOTIDE SEQUENCE [LARGE SCALE GENOMIC DNA]</scope>
    <source>
        <strain evidence="2 3">CCM 8644</strain>
    </source>
</reference>
<reference evidence="2 3" key="1">
    <citation type="submission" date="2016-04" db="EMBL/GenBank/DDBJ databases">
        <authorList>
            <person name="Evans L.H."/>
            <person name="Alamgir A."/>
            <person name="Owens N."/>
            <person name="Weber N.D."/>
            <person name="Virtaneva K."/>
            <person name="Barbian K."/>
            <person name="Babar A."/>
            <person name="Rosenke K."/>
        </authorList>
    </citation>
    <scope>NUCLEOTIDE SEQUENCE [LARGE SCALE GENOMIC DNA]</scope>
    <source>
        <strain evidence="2 3">CCM 8644</strain>
    </source>
</reference>
<comment type="caution">
    <text evidence="2">The sequence shown here is derived from an EMBL/GenBank/DDBJ whole genome shotgun (WGS) entry which is preliminary data.</text>
</comment>
<sequence>MKKFSITLLFISFIALNLKAQYVKDINGKPVMSKDFTNFTGTPYLYDNWTNGSITTEDGKIYTNRALKYDLFEDVLYFKSAKGESMTFLESLRSFELDNSELDNKEVYKNGFPPIDNLTTLSYYKLIYDGTIASLLMKNKKYISESKPYNSSTTEKKFVDIITYYIFRNGKMEKFKPSKKEILTLFSDKSEQINEFIKSSNIDYKNDEDLAKVFDFYYTSK</sequence>
<evidence type="ECO:0000313" key="2">
    <source>
        <dbReference type="EMBL" id="OAQ38654.1"/>
    </source>
</evidence>
<dbReference type="Proteomes" id="UP000078459">
    <property type="component" value="Unassembled WGS sequence"/>
</dbReference>
<dbReference type="STRING" id="1826909.A5893_14710"/>
<organism evidence="2 3">
    <name type="scientific">Pedobacter psychrophilus</name>
    <dbReference type="NCBI Taxonomy" id="1826909"/>
    <lineage>
        <taxon>Bacteria</taxon>
        <taxon>Pseudomonadati</taxon>
        <taxon>Bacteroidota</taxon>
        <taxon>Sphingobacteriia</taxon>
        <taxon>Sphingobacteriales</taxon>
        <taxon>Sphingobacteriaceae</taxon>
        <taxon>Pedobacter</taxon>
    </lineage>
</organism>
<accession>A0A179DCL0</accession>
<protein>
    <submittedName>
        <fullName evidence="2">Uncharacterized protein</fullName>
    </submittedName>
</protein>
<gene>
    <name evidence="2" type="ORF">A5893_14710</name>
</gene>
<name>A0A179DCL0_9SPHI</name>
<proteinExistence type="predicted"/>
<keyword evidence="1" id="KW-0732">Signal</keyword>
<feature type="signal peptide" evidence="1">
    <location>
        <begin position="1"/>
        <end position="20"/>
    </location>
</feature>
<dbReference type="EMBL" id="LWHJ01000030">
    <property type="protein sequence ID" value="OAQ38654.1"/>
    <property type="molecule type" value="Genomic_DNA"/>
</dbReference>
<dbReference type="OrthoDB" id="680837at2"/>